<evidence type="ECO:0000256" key="2">
    <source>
        <dbReference type="ARBA" id="ARBA00011738"/>
    </source>
</evidence>
<evidence type="ECO:0000313" key="10">
    <source>
        <dbReference type="Proteomes" id="UP000502508"/>
    </source>
</evidence>
<keyword evidence="3" id="KW-0313">Glucose metabolism</keyword>
<feature type="domain" description="Trehalose synthase N-terminal" evidence="8">
    <location>
        <begin position="23"/>
        <end position="173"/>
    </location>
</feature>
<organism evidence="9 10">
    <name type="scientific">Phytohabitans flavus</name>
    <dbReference type="NCBI Taxonomy" id="1076124"/>
    <lineage>
        <taxon>Bacteria</taxon>
        <taxon>Bacillati</taxon>
        <taxon>Actinomycetota</taxon>
        <taxon>Actinomycetes</taxon>
        <taxon>Micromonosporales</taxon>
        <taxon>Micromonosporaceae</taxon>
    </lineage>
</organism>
<evidence type="ECO:0000259" key="8">
    <source>
        <dbReference type="Pfam" id="PF21269"/>
    </source>
</evidence>
<dbReference type="RefSeq" id="WP_173034882.1">
    <property type="nucleotide sequence ID" value="NZ_AP022870.1"/>
</dbReference>
<dbReference type="Pfam" id="PF21269">
    <property type="entry name" value="TreT_GT1"/>
    <property type="match status" value="1"/>
</dbReference>
<keyword evidence="6" id="KW-0119">Carbohydrate metabolism</keyword>
<evidence type="ECO:0000256" key="6">
    <source>
        <dbReference type="ARBA" id="ARBA00023277"/>
    </source>
</evidence>
<dbReference type="KEGG" id="pfla:Pflav_016310"/>
<gene>
    <name evidence="9" type="ORF">Pflav_016310</name>
</gene>
<dbReference type="Gene3D" id="3.40.50.2000">
    <property type="entry name" value="Glycogen Phosphorylase B"/>
    <property type="match status" value="2"/>
</dbReference>
<comment type="subunit">
    <text evidence="2">Homodimer.</text>
</comment>
<dbReference type="InterPro" id="IPR001296">
    <property type="entry name" value="Glyco_trans_1"/>
</dbReference>
<reference evidence="9 10" key="1">
    <citation type="submission" date="2020-03" db="EMBL/GenBank/DDBJ databases">
        <title>Whole genome shotgun sequence of Phytohabitans flavus NBRC 107702.</title>
        <authorList>
            <person name="Komaki H."/>
            <person name="Tamura T."/>
        </authorList>
    </citation>
    <scope>NUCLEOTIDE SEQUENCE [LARGE SCALE GENOMIC DNA]</scope>
    <source>
        <strain evidence="9 10">NBRC 107702</strain>
    </source>
</reference>
<dbReference type="Proteomes" id="UP000502508">
    <property type="component" value="Chromosome"/>
</dbReference>
<reference evidence="9 10" key="2">
    <citation type="submission" date="2020-03" db="EMBL/GenBank/DDBJ databases">
        <authorList>
            <person name="Ichikawa N."/>
            <person name="Kimura A."/>
            <person name="Kitahashi Y."/>
            <person name="Uohara A."/>
        </authorList>
    </citation>
    <scope>NUCLEOTIDE SEQUENCE [LARGE SCALE GENOMIC DNA]</scope>
    <source>
        <strain evidence="9 10">NBRC 107702</strain>
    </source>
</reference>
<dbReference type="InterPro" id="IPR049438">
    <property type="entry name" value="TreT_GT1"/>
</dbReference>
<dbReference type="GO" id="GO:0006006">
    <property type="term" value="P:glucose metabolic process"/>
    <property type="evidence" value="ECO:0007669"/>
    <property type="project" value="UniProtKB-KW"/>
</dbReference>
<sequence>MTAVPDPRWVRQPVSNDRPLLVHVNTTSTGGGVAELLHRLIPAQHDDGTAVGWAVVSGNPEFFALTKTLHHLLHGKGDPAPLRGVDAGTLYRSVLRPQGHWLAGQLREGDTVVLHDPQTLGLAPMLAARGIRVVWHCHIGTTDESATKPDHVWRFLAPEFDDVDIVLATRPEFGPPGFPRRRHVVAPAIDPDSPKNRPLTTAEVDALLTGIGLVGTAAGDDSSATIDQVGPLPPNAPMVLQVSRWDPLKDMTGVLRCLPGMPQDAHLILAGPDPYEVTDDPEGVAILAEVRAAYRDLPETERRRAHLVTLSMRDPQRNALLINALQRRADVVLQKSLEEGFGLTVTEAMHKGRPVVASAVGGLALQVVDGKTGLLVDPTDYAGVAAAIRRLLLDHDLSRRLGSQAADEVTRRYHISRLVADYRLVVHQPQTGEEVSA</sequence>
<keyword evidence="5 9" id="KW-0808">Transferase</keyword>
<evidence type="ECO:0000256" key="3">
    <source>
        <dbReference type="ARBA" id="ARBA00022526"/>
    </source>
</evidence>
<dbReference type="Pfam" id="PF00534">
    <property type="entry name" value="Glycos_transf_1"/>
    <property type="match status" value="1"/>
</dbReference>
<comment type="similarity">
    <text evidence="1">Belongs to the glycosyltransferase group 1 family. Glycosyltransferase 4 subfamily.</text>
</comment>
<dbReference type="AlphaFoldDB" id="A0A6F8XN94"/>
<dbReference type="PANTHER" id="PTHR47779">
    <property type="entry name" value="SYNTHASE (CCG-9), PUTATIVE (AFU_ORTHOLOGUE AFUA_3G12100)-RELATED"/>
    <property type="match status" value="1"/>
</dbReference>
<dbReference type="InterPro" id="IPR052078">
    <property type="entry name" value="Trehalose_Metab_GTase"/>
</dbReference>
<evidence type="ECO:0000256" key="5">
    <source>
        <dbReference type="ARBA" id="ARBA00022679"/>
    </source>
</evidence>
<dbReference type="GO" id="GO:0016757">
    <property type="term" value="F:glycosyltransferase activity"/>
    <property type="evidence" value="ECO:0007669"/>
    <property type="project" value="UniProtKB-KW"/>
</dbReference>
<protein>
    <submittedName>
        <fullName evidence="9">Glycosyl transferase family 1</fullName>
    </submittedName>
</protein>
<evidence type="ECO:0000313" key="9">
    <source>
        <dbReference type="EMBL" id="BCB75221.1"/>
    </source>
</evidence>
<proteinExistence type="inferred from homology"/>
<evidence type="ECO:0000256" key="4">
    <source>
        <dbReference type="ARBA" id="ARBA00022676"/>
    </source>
</evidence>
<dbReference type="SUPFAM" id="SSF53756">
    <property type="entry name" value="UDP-Glycosyltransferase/glycogen phosphorylase"/>
    <property type="match status" value="1"/>
</dbReference>
<evidence type="ECO:0000256" key="1">
    <source>
        <dbReference type="ARBA" id="ARBA00009481"/>
    </source>
</evidence>
<feature type="domain" description="Glycosyl transferase family 1" evidence="7">
    <location>
        <begin position="225"/>
        <end position="406"/>
    </location>
</feature>
<evidence type="ECO:0000259" key="7">
    <source>
        <dbReference type="Pfam" id="PF00534"/>
    </source>
</evidence>
<accession>A0A6F8XN94</accession>
<dbReference type="EMBL" id="AP022870">
    <property type="protein sequence ID" value="BCB75221.1"/>
    <property type="molecule type" value="Genomic_DNA"/>
</dbReference>
<name>A0A6F8XN94_9ACTN</name>
<keyword evidence="10" id="KW-1185">Reference proteome</keyword>
<dbReference type="PANTHER" id="PTHR47779:SF1">
    <property type="entry name" value="SYNTHASE (CCG-9), PUTATIVE (AFU_ORTHOLOGUE AFUA_3G12100)-RELATED"/>
    <property type="match status" value="1"/>
</dbReference>
<keyword evidence="4" id="KW-0328">Glycosyltransferase</keyword>